<dbReference type="GeneID" id="24891945"/>
<dbReference type="CDD" id="cd07361">
    <property type="entry name" value="MEMO_like"/>
    <property type="match status" value="1"/>
</dbReference>
<name>A0A076LKL4_9EURY</name>
<reference evidence="3 4" key="1">
    <citation type="journal article" date="2015" name="Int. J. Syst. Evol. Microbiol.">
        <title>M ethanocaldococcus bathoardescens sp. nov., a hyperthermophilic methanogen isolated from a volcanically active deep-sea hydrothermal vent.</title>
        <authorList>
            <person name="Stewart L.C."/>
            <person name="Jung J.H."/>
            <person name="Kim Y.T."/>
            <person name="Kwon S.W."/>
            <person name="Park C.S."/>
            <person name="Holden J.F."/>
        </authorList>
    </citation>
    <scope>NUCLEOTIDE SEQUENCE [LARGE SCALE GENOMIC DNA]</scope>
    <source>
        <strain evidence="3 4">JH146</strain>
    </source>
</reference>
<dbReference type="NCBIfam" id="TIGR04336">
    <property type="entry name" value="AmmeMemoSam_B"/>
    <property type="match status" value="1"/>
</dbReference>
<dbReference type="OrthoDB" id="372162at2157"/>
<dbReference type="EMBL" id="CP009149">
    <property type="protein sequence ID" value="AIJ06159.1"/>
    <property type="molecule type" value="Genomic_DNA"/>
</dbReference>
<dbReference type="STRING" id="1301915.JH146_1317"/>
<dbReference type="Pfam" id="PF01875">
    <property type="entry name" value="Memo"/>
    <property type="match status" value="1"/>
</dbReference>
<protein>
    <recommendedName>
        <fullName evidence="2">MEMO1 family protein JH146_1317</fullName>
    </recommendedName>
</protein>
<dbReference type="PANTHER" id="PTHR11060">
    <property type="entry name" value="PROTEIN MEMO1"/>
    <property type="match status" value="1"/>
</dbReference>
<organism evidence="3 4">
    <name type="scientific">Methanocaldococcus bathoardescens</name>
    <dbReference type="NCBI Taxonomy" id="1301915"/>
    <lineage>
        <taxon>Archaea</taxon>
        <taxon>Methanobacteriati</taxon>
        <taxon>Methanobacteriota</taxon>
        <taxon>Methanomada group</taxon>
        <taxon>Methanococci</taxon>
        <taxon>Methanococcales</taxon>
        <taxon>Methanocaldococcaceae</taxon>
        <taxon>Methanocaldococcus</taxon>
    </lineage>
</organism>
<keyword evidence="4" id="KW-1185">Reference proteome</keyword>
<evidence type="ECO:0000256" key="1">
    <source>
        <dbReference type="ARBA" id="ARBA00006315"/>
    </source>
</evidence>
<comment type="similarity">
    <text evidence="1 2">Belongs to the MEMO1 family.</text>
</comment>
<dbReference type="PANTHER" id="PTHR11060:SF0">
    <property type="entry name" value="PROTEIN MEMO1"/>
    <property type="match status" value="1"/>
</dbReference>
<evidence type="ECO:0000313" key="4">
    <source>
        <dbReference type="Proteomes" id="UP000028781"/>
    </source>
</evidence>
<dbReference type="RefSeq" id="WP_048202261.1">
    <property type="nucleotide sequence ID" value="NZ_CP009149.1"/>
</dbReference>
<dbReference type="SUPFAM" id="SSF53213">
    <property type="entry name" value="LigB-like"/>
    <property type="match status" value="1"/>
</dbReference>
<dbReference type="KEGG" id="mjh:JH146_1317"/>
<dbReference type="AlphaFoldDB" id="A0A076LKL4"/>
<dbReference type="HOGENOM" id="CLU_038085_2_0_2"/>
<accession>A0A076LKL4</accession>
<proteinExistence type="inferred from homology"/>
<evidence type="ECO:0000256" key="2">
    <source>
        <dbReference type="HAMAP-Rule" id="MF_00055"/>
    </source>
</evidence>
<dbReference type="Proteomes" id="UP000028781">
    <property type="component" value="Chromosome"/>
</dbReference>
<sequence>MTKIRYPAVAGMFYPSHPDELIELIEQCYLHKYGPKSMPTHGNYEKPIGLLCPHAGYIYSGPIQAHSYYELSKRVDAFEEITAVILGPNHTGLGSGVSVMDGIWRTPLGDVKCDEEFVEELWRKCEIIDLDETAHLNEHSIEVQLPFLKHLELLNIAKFRIVPICMMFQDYETAVEVGYFIAKIAKELNRRVVIIASSDLTHYEPQEVASKKDAIVIKDILEMNEKELYEDVVNYNISMCGYGPVIAMLKAMKTLGAEKANLLAYATSGDMTGDYSAVVGYASAIVE</sequence>
<dbReference type="NCBIfam" id="NF001987">
    <property type="entry name" value="PRK00782.1"/>
    <property type="match status" value="1"/>
</dbReference>
<dbReference type="Gene3D" id="3.40.830.10">
    <property type="entry name" value="LigB-like"/>
    <property type="match status" value="1"/>
</dbReference>
<dbReference type="InterPro" id="IPR002737">
    <property type="entry name" value="MEMO1_fam"/>
</dbReference>
<dbReference type="HAMAP" id="MF_00055">
    <property type="entry name" value="MEMO1"/>
    <property type="match status" value="1"/>
</dbReference>
<gene>
    <name evidence="3" type="ORF">JH146_1317</name>
</gene>
<evidence type="ECO:0000313" key="3">
    <source>
        <dbReference type="EMBL" id="AIJ06159.1"/>
    </source>
</evidence>